<evidence type="ECO:0000256" key="3">
    <source>
        <dbReference type="SAM" id="MobiDB-lite"/>
    </source>
</evidence>
<keyword evidence="2" id="KW-1134">Transmembrane beta strand</keyword>
<dbReference type="PANTHER" id="PTHR30203">
    <property type="entry name" value="OUTER MEMBRANE CATION EFFLUX PROTEIN"/>
    <property type="match status" value="1"/>
</dbReference>
<dbReference type="Pfam" id="PF02321">
    <property type="entry name" value="OEP"/>
    <property type="match status" value="2"/>
</dbReference>
<dbReference type="PANTHER" id="PTHR30203:SF32">
    <property type="entry name" value="CATION EFFLUX SYSTEM PROTEIN CUSC"/>
    <property type="match status" value="1"/>
</dbReference>
<organism evidence="4 5">
    <name type="scientific">Limnobacter profundi</name>
    <dbReference type="NCBI Taxonomy" id="2732163"/>
    <lineage>
        <taxon>Bacteria</taxon>
        <taxon>Pseudomonadati</taxon>
        <taxon>Pseudomonadota</taxon>
        <taxon>Betaproteobacteria</taxon>
        <taxon>Burkholderiales</taxon>
        <taxon>Burkholderiaceae</taxon>
        <taxon>Limnobacter</taxon>
    </lineage>
</organism>
<keyword evidence="5" id="KW-1185">Reference proteome</keyword>
<dbReference type="NCBIfam" id="TIGR01845">
    <property type="entry name" value="outer_NodT"/>
    <property type="match status" value="1"/>
</dbReference>
<reference evidence="4 5" key="1">
    <citation type="submission" date="2020-05" db="EMBL/GenBank/DDBJ databases">
        <title>Compete genome of Limnobacter sp. SAORIC-580.</title>
        <authorList>
            <person name="Song J."/>
            <person name="Cho J.-C."/>
        </authorList>
    </citation>
    <scope>NUCLEOTIDE SEQUENCE [LARGE SCALE GENOMIC DNA]</scope>
    <source>
        <strain evidence="4 5">SAORIC-580</strain>
    </source>
</reference>
<sequence length="494" mass="53527">MNKIQFWTCTPLVFALALAGCGTLAPTYEQPAAPVASNWPKGEAYQADSPTAQAAIDLAWRDLFVDQRLEQLLELALKENRDLRIAALNIERARALYQVQRSDLFPTISADGEGNRQRLPADLSGGRSGGATPKQYSATVGFAAYELDLFGRVRSLNEEALQRFLATEEARKSAQISLIAEVASSYLTLASDQALLELAQDTLKNQRDAYDLIKRSFDLGVASQLDLRQAQTSVEVSRADVARFTRAVAQDRNALELLVGKNIPKELLPDSNLEGAAAMVELRADIPSAVLQRRPDVESAERLLQASNARIGAARAAFFPSITLTADAGTASSSLDGLFESGSRTWSFIPRINLPIFDAGRNSANLEVAKKDQQIALAEYEKTVQGAFREVADALAARGTLDAELDAQNALVEATSESYKLSEARFKRGIDSYLNVLDSQRALYSAQQDLIAVRLARTANLVTLYKALGGGWTESDANLASGYTSGGSNNDQRG</sequence>
<proteinExistence type="inferred from homology"/>
<evidence type="ECO:0000313" key="5">
    <source>
        <dbReference type="Proteomes" id="UP000501130"/>
    </source>
</evidence>
<feature type="signal peptide" evidence="2">
    <location>
        <begin position="1"/>
        <end position="25"/>
    </location>
</feature>
<dbReference type="RefSeq" id="WP_171099972.1">
    <property type="nucleotide sequence ID" value="NZ_CP053084.1"/>
</dbReference>
<name>A0ABX6N6S5_9BURK</name>
<comment type="subcellular location">
    <subcellularLocation>
        <location evidence="2">Cell membrane</location>
        <topology evidence="2">Lipid-anchor</topology>
    </subcellularLocation>
</comment>
<feature type="region of interest" description="Disordered" evidence="3">
    <location>
        <begin position="108"/>
        <end position="132"/>
    </location>
</feature>
<accession>A0ABX6N6S5</accession>
<dbReference type="SUPFAM" id="SSF56954">
    <property type="entry name" value="Outer membrane efflux proteins (OEP)"/>
    <property type="match status" value="1"/>
</dbReference>
<keyword evidence="2" id="KW-0812">Transmembrane</keyword>
<dbReference type="InterPro" id="IPR010131">
    <property type="entry name" value="MdtP/NodT-like"/>
</dbReference>
<evidence type="ECO:0000256" key="2">
    <source>
        <dbReference type="RuleBase" id="RU362097"/>
    </source>
</evidence>
<feature type="chain" id="PRO_5044971603" evidence="2">
    <location>
        <begin position="26"/>
        <end position="494"/>
    </location>
</feature>
<protein>
    <submittedName>
        <fullName evidence="4">AdeC/AdeK/OprM family multidrug efflux complex outer membrane factor</fullName>
    </submittedName>
</protein>
<keyword evidence="2" id="KW-0472">Membrane</keyword>
<evidence type="ECO:0000313" key="4">
    <source>
        <dbReference type="EMBL" id="QJR30124.1"/>
    </source>
</evidence>
<keyword evidence="2" id="KW-0449">Lipoprotein</keyword>
<dbReference type="Proteomes" id="UP000501130">
    <property type="component" value="Chromosome"/>
</dbReference>
<comment type="similarity">
    <text evidence="1 2">Belongs to the outer membrane factor (OMF) (TC 1.B.17) family.</text>
</comment>
<evidence type="ECO:0000256" key="1">
    <source>
        <dbReference type="ARBA" id="ARBA00007613"/>
    </source>
</evidence>
<dbReference type="InterPro" id="IPR003423">
    <property type="entry name" value="OMP_efflux"/>
</dbReference>
<dbReference type="PROSITE" id="PS51257">
    <property type="entry name" value="PROKAR_LIPOPROTEIN"/>
    <property type="match status" value="1"/>
</dbReference>
<dbReference type="EMBL" id="CP053084">
    <property type="protein sequence ID" value="QJR30124.1"/>
    <property type="molecule type" value="Genomic_DNA"/>
</dbReference>
<gene>
    <name evidence="4" type="primary">adeC</name>
    <name evidence="4" type="ORF">HKT17_10585</name>
</gene>
<dbReference type="Gene3D" id="2.20.200.10">
    <property type="entry name" value="Outer membrane efflux proteins (OEP)"/>
    <property type="match status" value="1"/>
</dbReference>
<dbReference type="Gene3D" id="1.20.1600.10">
    <property type="entry name" value="Outer membrane efflux proteins (OEP)"/>
    <property type="match status" value="1"/>
</dbReference>
<keyword evidence="2" id="KW-0564">Palmitate</keyword>
<keyword evidence="2" id="KW-0732">Signal</keyword>